<feature type="region of interest" description="Disordered" evidence="1">
    <location>
        <begin position="1"/>
        <end position="194"/>
    </location>
</feature>
<feature type="compositionally biased region" description="Basic and acidic residues" evidence="1">
    <location>
        <begin position="107"/>
        <end position="120"/>
    </location>
</feature>
<name>A0ABT6SJL3_9ACTN</name>
<proteinExistence type="predicted"/>
<dbReference type="Gene3D" id="1.10.287.1060">
    <property type="entry name" value="ESAT-6-like"/>
    <property type="match status" value="1"/>
</dbReference>
<evidence type="ECO:0000256" key="1">
    <source>
        <dbReference type="SAM" id="MobiDB-lite"/>
    </source>
</evidence>
<keyword evidence="3" id="KW-1185">Reference proteome</keyword>
<dbReference type="EMBL" id="JASCIQ010000045">
    <property type="protein sequence ID" value="MDI3408395.1"/>
    <property type="molecule type" value="Genomic_DNA"/>
</dbReference>
<dbReference type="Proteomes" id="UP001223978">
    <property type="component" value="Unassembled WGS sequence"/>
</dbReference>
<evidence type="ECO:0000313" key="2">
    <source>
        <dbReference type="EMBL" id="MDI3408395.1"/>
    </source>
</evidence>
<feature type="compositionally biased region" description="Basic and acidic residues" evidence="1">
    <location>
        <begin position="149"/>
        <end position="162"/>
    </location>
</feature>
<feature type="compositionally biased region" description="Gly residues" evidence="1">
    <location>
        <begin position="174"/>
        <end position="192"/>
    </location>
</feature>
<reference evidence="2 3" key="1">
    <citation type="submission" date="2023-05" db="EMBL/GenBank/DDBJ databases">
        <title>Draft genome sequence of Streptomyces sp. B-S-A6 isolated from a cave soil in Thailand.</title>
        <authorList>
            <person name="Chamroensaksri N."/>
            <person name="Muangham S."/>
        </authorList>
    </citation>
    <scope>NUCLEOTIDE SEQUENCE [LARGE SCALE GENOMIC DNA]</scope>
    <source>
        <strain evidence="2 3">B-S-A6</strain>
    </source>
</reference>
<organism evidence="2 3">
    <name type="scientific">Streptomyces cavernicola</name>
    <dbReference type="NCBI Taxonomy" id="3043613"/>
    <lineage>
        <taxon>Bacteria</taxon>
        <taxon>Bacillati</taxon>
        <taxon>Actinomycetota</taxon>
        <taxon>Actinomycetes</taxon>
        <taxon>Kitasatosporales</taxon>
        <taxon>Streptomycetaceae</taxon>
        <taxon>Streptomyces</taxon>
    </lineage>
</organism>
<evidence type="ECO:0008006" key="4">
    <source>
        <dbReference type="Google" id="ProtNLM"/>
    </source>
</evidence>
<evidence type="ECO:0000313" key="3">
    <source>
        <dbReference type="Proteomes" id="UP001223978"/>
    </source>
</evidence>
<protein>
    <recommendedName>
        <fullName evidence="4">WXG100 family type VII secretion target</fullName>
    </recommendedName>
</protein>
<sequence length="305" mass="31092">MSTGSDDVRPISAPYEGPDPRIVAPTAPLTGPDPRTGHEMSPPDTGGRDILDADPAPNPDPGFNYGGLPPMTGADVAPSPSPGLGPGIHAPTAPLTGPDPRTSHGLPRPDMDRDIRDRDLAQGAAVDPGFTGGLQPMTAAVDGRPTPVHRLDVPDHPADVRDPNPSGGFAPDPGFGGGAGIQTMAGGGGGGQARTMSGVADPVALNRAGENAQEIAGILRSKGRVENDDTMVAAWGRLGADFWSGGLGLAIGELMELWDQQVGDLVATCRTIGENCTQTAGSYTRTESANEAEMNAVRGSLSDFG</sequence>
<gene>
    <name evidence="2" type="ORF">QIS96_31815</name>
</gene>
<dbReference type="RefSeq" id="WP_282546304.1">
    <property type="nucleotide sequence ID" value="NZ_JASCIQ010000045.1"/>
</dbReference>
<accession>A0ABT6SJL3</accession>
<comment type="caution">
    <text evidence="2">The sequence shown here is derived from an EMBL/GenBank/DDBJ whole genome shotgun (WGS) entry which is preliminary data.</text>
</comment>